<dbReference type="GO" id="GO:0005829">
    <property type="term" value="C:cytosol"/>
    <property type="evidence" value="ECO:0007669"/>
    <property type="project" value="TreeGrafter"/>
</dbReference>
<reference evidence="11" key="1">
    <citation type="submission" date="2016-09" db="EMBL/GenBank/DDBJ databases">
        <title>Genomics of Clostridium taeniosporum, an organism which forms endospores with ribbon-like appendages.</title>
        <authorList>
            <person name="Walker J.R."/>
        </authorList>
    </citation>
    <scope>NUCLEOTIDE SEQUENCE [LARGE SCALE GENOMIC DNA]</scope>
    <source>
        <strain evidence="11">1/k</strain>
    </source>
</reference>
<keyword evidence="4 8" id="KW-0554">One-carbon metabolism</keyword>
<dbReference type="FunFam" id="3.40.430.10:FF:000001">
    <property type="entry name" value="Dihydrofolate reductase"/>
    <property type="match status" value="1"/>
</dbReference>
<organism evidence="10 11">
    <name type="scientific">Clostridium taeniosporum</name>
    <dbReference type="NCBI Taxonomy" id="394958"/>
    <lineage>
        <taxon>Bacteria</taxon>
        <taxon>Bacillati</taxon>
        <taxon>Bacillota</taxon>
        <taxon>Clostridia</taxon>
        <taxon>Eubacteriales</taxon>
        <taxon>Clostridiaceae</taxon>
        <taxon>Clostridium</taxon>
    </lineage>
</organism>
<evidence type="ECO:0000313" key="11">
    <source>
        <dbReference type="Proteomes" id="UP000094652"/>
    </source>
</evidence>
<keyword evidence="6 8" id="KW-0560">Oxidoreductase</keyword>
<comment type="function">
    <text evidence="7 8">Key enzyme in folate metabolism. Catalyzes an essential reaction for de novo glycine and purine synthesis, and for DNA precursor synthesis.</text>
</comment>
<comment type="catalytic activity">
    <reaction evidence="8">
        <text>(6S)-5,6,7,8-tetrahydrofolate + NADP(+) = 7,8-dihydrofolate + NADPH + H(+)</text>
        <dbReference type="Rhea" id="RHEA:15009"/>
        <dbReference type="ChEBI" id="CHEBI:15378"/>
        <dbReference type="ChEBI" id="CHEBI:57451"/>
        <dbReference type="ChEBI" id="CHEBI:57453"/>
        <dbReference type="ChEBI" id="CHEBI:57783"/>
        <dbReference type="ChEBI" id="CHEBI:58349"/>
        <dbReference type="EC" id="1.5.1.3"/>
    </reaction>
</comment>
<evidence type="ECO:0000256" key="2">
    <source>
        <dbReference type="ARBA" id="ARBA00009539"/>
    </source>
</evidence>
<dbReference type="GO" id="GO:0006730">
    <property type="term" value="P:one-carbon metabolic process"/>
    <property type="evidence" value="ECO:0007669"/>
    <property type="project" value="UniProtKB-KW"/>
</dbReference>
<evidence type="ECO:0000256" key="7">
    <source>
        <dbReference type="ARBA" id="ARBA00025067"/>
    </source>
</evidence>
<dbReference type="STRING" id="394958.BGI42_14040"/>
<dbReference type="EC" id="1.5.1.3" evidence="3 8"/>
<dbReference type="KEGG" id="ctae:BGI42_14040"/>
<dbReference type="InterPro" id="IPR012259">
    <property type="entry name" value="DHFR"/>
</dbReference>
<proteinExistence type="inferred from homology"/>
<dbReference type="UniPathway" id="UPA00077">
    <property type="reaction ID" value="UER00158"/>
</dbReference>
<dbReference type="GO" id="GO:0046654">
    <property type="term" value="P:tetrahydrofolate biosynthetic process"/>
    <property type="evidence" value="ECO:0007669"/>
    <property type="project" value="UniProtKB-UniPathway"/>
</dbReference>
<dbReference type="SUPFAM" id="SSF53597">
    <property type="entry name" value="Dihydrofolate reductase-like"/>
    <property type="match status" value="1"/>
</dbReference>
<dbReference type="InterPro" id="IPR001796">
    <property type="entry name" value="DHFR_dom"/>
</dbReference>
<sequence>MLSIIVAIAENNVIGNDNKLIWHISEDLKRFKEITSGKTILMGRKTFQSLPGILPNRKHVILTRDKNFNIDSNSVEILHNFDELLNKYSKSDEEVFVIGGGEIYKQLLPHANKLYLTKIYKEFDGDTYFPQINYNEFKIDYESDIKINDKNQLKYKFINLSKIN</sequence>
<evidence type="ECO:0000313" key="10">
    <source>
        <dbReference type="EMBL" id="AOR24785.1"/>
    </source>
</evidence>
<evidence type="ECO:0000256" key="4">
    <source>
        <dbReference type="ARBA" id="ARBA00022563"/>
    </source>
</evidence>
<name>A0A1D7XN59_9CLOT</name>
<evidence type="ECO:0000256" key="3">
    <source>
        <dbReference type="ARBA" id="ARBA00012856"/>
    </source>
</evidence>
<protein>
    <recommendedName>
        <fullName evidence="3 8">Dihydrofolate reductase</fullName>
        <ecNumber evidence="3 8">1.5.1.3</ecNumber>
    </recommendedName>
</protein>
<dbReference type="PANTHER" id="PTHR48069:SF3">
    <property type="entry name" value="DIHYDROFOLATE REDUCTASE"/>
    <property type="match status" value="1"/>
</dbReference>
<dbReference type="AlphaFoldDB" id="A0A1D7XN59"/>
<dbReference type="PROSITE" id="PS51330">
    <property type="entry name" value="DHFR_2"/>
    <property type="match status" value="1"/>
</dbReference>
<dbReference type="PANTHER" id="PTHR48069">
    <property type="entry name" value="DIHYDROFOLATE REDUCTASE"/>
    <property type="match status" value="1"/>
</dbReference>
<evidence type="ECO:0000256" key="1">
    <source>
        <dbReference type="ARBA" id="ARBA00004903"/>
    </source>
</evidence>
<keyword evidence="11" id="KW-1185">Reference proteome</keyword>
<dbReference type="GO" id="GO:0004146">
    <property type="term" value="F:dihydrofolate reductase activity"/>
    <property type="evidence" value="ECO:0007669"/>
    <property type="project" value="UniProtKB-EC"/>
</dbReference>
<keyword evidence="5 8" id="KW-0521">NADP</keyword>
<dbReference type="Pfam" id="PF00186">
    <property type="entry name" value="DHFR_1"/>
    <property type="match status" value="1"/>
</dbReference>
<dbReference type="OrthoDB" id="9804315at2"/>
<gene>
    <name evidence="10" type="ORF">BGI42_14040</name>
</gene>
<feature type="domain" description="DHFR" evidence="9">
    <location>
        <begin position="1"/>
        <end position="162"/>
    </location>
</feature>
<evidence type="ECO:0000256" key="8">
    <source>
        <dbReference type="PIRNR" id="PIRNR000194"/>
    </source>
</evidence>
<dbReference type="GO" id="GO:0046452">
    <property type="term" value="P:dihydrofolate metabolic process"/>
    <property type="evidence" value="ECO:0007669"/>
    <property type="project" value="TreeGrafter"/>
</dbReference>
<accession>A0A1D7XN59</accession>
<dbReference type="Gene3D" id="3.40.430.10">
    <property type="entry name" value="Dihydrofolate Reductase, subunit A"/>
    <property type="match status" value="1"/>
</dbReference>
<dbReference type="GO" id="GO:0046655">
    <property type="term" value="P:folic acid metabolic process"/>
    <property type="evidence" value="ECO:0007669"/>
    <property type="project" value="TreeGrafter"/>
</dbReference>
<comment type="similarity">
    <text evidence="2 8">Belongs to the dihydrofolate reductase family.</text>
</comment>
<dbReference type="PIRSF" id="PIRSF000194">
    <property type="entry name" value="DHFR"/>
    <property type="match status" value="1"/>
</dbReference>
<dbReference type="GO" id="GO:0070401">
    <property type="term" value="F:NADP+ binding"/>
    <property type="evidence" value="ECO:0007669"/>
    <property type="project" value="UniProtKB-ARBA"/>
</dbReference>
<evidence type="ECO:0000256" key="6">
    <source>
        <dbReference type="ARBA" id="ARBA00023002"/>
    </source>
</evidence>
<dbReference type="Proteomes" id="UP000094652">
    <property type="component" value="Chromosome"/>
</dbReference>
<dbReference type="RefSeq" id="WP_069680908.1">
    <property type="nucleotide sequence ID" value="NZ_CP017253.2"/>
</dbReference>
<dbReference type="PRINTS" id="PR00070">
    <property type="entry name" value="DHFR"/>
</dbReference>
<dbReference type="CDD" id="cd00209">
    <property type="entry name" value="DHFR"/>
    <property type="match status" value="1"/>
</dbReference>
<evidence type="ECO:0000259" key="9">
    <source>
        <dbReference type="PROSITE" id="PS51330"/>
    </source>
</evidence>
<evidence type="ECO:0000256" key="5">
    <source>
        <dbReference type="ARBA" id="ARBA00022857"/>
    </source>
</evidence>
<dbReference type="InterPro" id="IPR024072">
    <property type="entry name" value="DHFR-like_dom_sf"/>
</dbReference>
<dbReference type="EMBL" id="CP017253">
    <property type="protein sequence ID" value="AOR24785.1"/>
    <property type="molecule type" value="Genomic_DNA"/>
</dbReference>
<comment type="pathway">
    <text evidence="1 8">Cofactor biosynthesis; tetrahydrofolate biosynthesis; 5,6,7,8-tetrahydrofolate from 7,8-dihydrofolate: step 1/1.</text>
</comment>